<dbReference type="PANTHER" id="PTHR38050">
    <property type="match status" value="1"/>
</dbReference>
<organism evidence="11">
    <name type="scientific">Phaselicystis flava</name>
    <dbReference type="NCBI Taxonomy" id="525924"/>
    <lineage>
        <taxon>Bacteria</taxon>
        <taxon>Pseudomonadati</taxon>
        <taxon>Myxococcota</taxon>
        <taxon>Polyangia</taxon>
        <taxon>Polyangiales</taxon>
        <taxon>Phaselicystidaceae</taxon>
        <taxon>Phaselicystis</taxon>
    </lineage>
</organism>
<evidence type="ECO:0000256" key="7">
    <source>
        <dbReference type="ARBA" id="ARBA00023326"/>
    </source>
</evidence>
<keyword evidence="4 9" id="KW-0732">Signal</keyword>
<name>A0A3S7V084_9BACT</name>
<sequence>MPPTSNRRVAAALTLVGSALVAACSSSDGGATTGAGGGDTGGAGGAGGGSDARPADLPATKDLQGRAYELKVPEGFDGASKAPLLVMLHGYSPSPTAPQEMFEYMKMGPEAAKRGVFVALPRGTYDGILDRYTWNATESCCGFNNPEANDVGYVLAMIDEIKAKHPIDEKRVFLLGHSNGGFMAHRLACDQASQFAGIVSLAGATYKNPKKCAASAPIAVLQVHGDDDGTIAYDGGPPIGVATLPPAPGAEETVATWAAKNRCAEGPVAGEAIDLVTNLDGAETSKAAYEGCEANGATALWTIHGGPHVPKFNDSWAGVVLDFLMAHPKP</sequence>
<dbReference type="EMBL" id="MH908922">
    <property type="protein sequence ID" value="AYM54415.1"/>
    <property type="molecule type" value="Genomic_DNA"/>
</dbReference>
<feature type="region of interest" description="Disordered" evidence="8">
    <location>
        <begin position="27"/>
        <end position="58"/>
    </location>
</feature>
<keyword evidence="6" id="KW-0119">Carbohydrate metabolism</keyword>
<evidence type="ECO:0000256" key="5">
    <source>
        <dbReference type="ARBA" id="ARBA00022801"/>
    </source>
</evidence>
<dbReference type="Pfam" id="PF02230">
    <property type="entry name" value="Abhydrolase_2"/>
    <property type="match status" value="1"/>
</dbReference>
<keyword evidence="11" id="KW-0449">Lipoprotein</keyword>
<comment type="subcellular location">
    <subcellularLocation>
        <location evidence="1">Secreted</location>
    </subcellularLocation>
</comment>
<evidence type="ECO:0000256" key="4">
    <source>
        <dbReference type="ARBA" id="ARBA00022729"/>
    </source>
</evidence>
<feature type="chain" id="PRO_5019546434" evidence="9">
    <location>
        <begin position="23"/>
        <end position="330"/>
    </location>
</feature>
<reference evidence="11" key="1">
    <citation type="journal article" date="2018" name="J. Ind. Microbiol. Biotechnol.">
        <title>Genome mining reveals uncommon alkylpyrones as type III PKS products from myxobacteria.</title>
        <authorList>
            <person name="Hug J.J."/>
            <person name="Panter F."/>
            <person name="Krug D."/>
            <person name="Muller R."/>
        </authorList>
    </citation>
    <scope>NUCLEOTIDE SEQUENCE</scope>
    <source>
        <strain evidence="11">MSr9315</strain>
    </source>
</reference>
<dbReference type="SUPFAM" id="SSF53474">
    <property type="entry name" value="alpha/beta-Hydrolases"/>
    <property type="match status" value="1"/>
</dbReference>
<dbReference type="InterPro" id="IPR029058">
    <property type="entry name" value="AB_hydrolase_fold"/>
</dbReference>
<feature type="compositionally biased region" description="Gly residues" evidence="8">
    <location>
        <begin position="31"/>
        <end position="50"/>
    </location>
</feature>
<protein>
    <submittedName>
        <fullName evidence="11">Lipoprotein</fullName>
    </submittedName>
</protein>
<dbReference type="GO" id="GO:0005576">
    <property type="term" value="C:extracellular region"/>
    <property type="evidence" value="ECO:0007669"/>
    <property type="project" value="UniProtKB-SubCell"/>
</dbReference>
<keyword evidence="2" id="KW-0964">Secreted</keyword>
<evidence type="ECO:0000256" key="6">
    <source>
        <dbReference type="ARBA" id="ARBA00023277"/>
    </source>
</evidence>
<dbReference type="PROSITE" id="PS51257">
    <property type="entry name" value="PROKAR_LIPOPROTEIN"/>
    <property type="match status" value="1"/>
</dbReference>
<dbReference type="InterPro" id="IPR003140">
    <property type="entry name" value="PLipase/COase/thioEstase"/>
</dbReference>
<keyword evidence="3" id="KW-0858">Xylan degradation</keyword>
<keyword evidence="7" id="KW-0624">Polysaccharide degradation</keyword>
<dbReference type="GO" id="GO:0030600">
    <property type="term" value="F:feruloyl esterase activity"/>
    <property type="evidence" value="ECO:0007669"/>
    <property type="project" value="InterPro"/>
</dbReference>
<feature type="domain" description="Phospholipase/carboxylesterase/thioesterase" evidence="10">
    <location>
        <begin position="157"/>
        <end position="232"/>
    </location>
</feature>
<keyword evidence="5" id="KW-0378">Hydrolase</keyword>
<evidence type="ECO:0000313" key="11">
    <source>
        <dbReference type="EMBL" id="AYM54415.1"/>
    </source>
</evidence>
<dbReference type="InterPro" id="IPR043595">
    <property type="entry name" value="FaeB/C/D"/>
</dbReference>
<evidence type="ECO:0000259" key="10">
    <source>
        <dbReference type="Pfam" id="PF02230"/>
    </source>
</evidence>
<dbReference type="PANTHER" id="PTHR38050:SF2">
    <property type="entry name" value="FERULOYL ESTERASE C-RELATED"/>
    <property type="match status" value="1"/>
</dbReference>
<proteinExistence type="predicted"/>
<feature type="signal peptide" evidence="9">
    <location>
        <begin position="1"/>
        <end position="22"/>
    </location>
</feature>
<dbReference type="GO" id="GO:0045493">
    <property type="term" value="P:xylan catabolic process"/>
    <property type="evidence" value="ECO:0007669"/>
    <property type="project" value="UniProtKB-KW"/>
</dbReference>
<dbReference type="Gene3D" id="3.40.50.1820">
    <property type="entry name" value="alpha/beta hydrolase"/>
    <property type="match status" value="1"/>
</dbReference>
<evidence type="ECO:0000256" key="9">
    <source>
        <dbReference type="SAM" id="SignalP"/>
    </source>
</evidence>
<evidence type="ECO:0000256" key="2">
    <source>
        <dbReference type="ARBA" id="ARBA00022525"/>
    </source>
</evidence>
<evidence type="ECO:0000256" key="1">
    <source>
        <dbReference type="ARBA" id="ARBA00004613"/>
    </source>
</evidence>
<dbReference type="AlphaFoldDB" id="A0A3S7V084"/>
<accession>A0A3S7V084</accession>
<evidence type="ECO:0000256" key="3">
    <source>
        <dbReference type="ARBA" id="ARBA00022651"/>
    </source>
</evidence>
<evidence type="ECO:0000256" key="8">
    <source>
        <dbReference type="SAM" id="MobiDB-lite"/>
    </source>
</evidence>